<comment type="caution">
    <text evidence="1">The sequence shown here is derived from an EMBL/GenBank/DDBJ whole genome shotgun (WGS) entry which is preliminary data.</text>
</comment>
<evidence type="ECO:0000313" key="2">
    <source>
        <dbReference type="Proteomes" id="UP001499851"/>
    </source>
</evidence>
<name>A0ABN2HEA2_9ACTN</name>
<protein>
    <recommendedName>
        <fullName evidence="3">PE domain-containing protein</fullName>
    </recommendedName>
</protein>
<organism evidence="1 2">
    <name type="scientific">Glycomyces endophyticus</name>
    <dbReference type="NCBI Taxonomy" id="480996"/>
    <lineage>
        <taxon>Bacteria</taxon>
        <taxon>Bacillati</taxon>
        <taxon>Actinomycetota</taxon>
        <taxon>Actinomycetes</taxon>
        <taxon>Glycomycetales</taxon>
        <taxon>Glycomycetaceae</taxon>
        <taxon>Glycomyces</taxon>
    </lineage>
</organism>
<dbReference type="Proteomes" id="UP001499851">
    <property type="component" value="Unassembled WGS sequence"/>
</dbReference>
<dbReference type="EMBL" id="BAAAQF010000016">
    <property type="protein sequence ID" value="GAA1686139.1"/>
    <property type="molecule type" value="Genomic_DNA"/>
</dbReference>
<dbReference type="RefSeq" id="WP_344489319.1">
    <property type="nucleotide sequence ID" value="NZ_BAAAQF010000016.1"/>
</dbReference>
<accession>A0ABN2HEA2</accession>
<keyword evidence="2" id="KW-1185">Reference proteome</keyword>
<proteinExistence type="predicted"/>
<gene>
    <name evidence="1" type="ORF">GCM10009830_37040</name>
</gene>
<sequence length="110" mass="11434">MDRISIDPEGLDGTAQGLGVSSEELAAVWQAFRERIAPQAAEGAGNDEIGGIIGEIHNVIVEAFDESIGSAAEELAEAGTDVQEWATAHRDGDDGVRAIFEQLLGDLGSG</sequence>
<evidence type="ECO:0008006" key="3">
    <source>
        <dbReference type="Google" id="ProtNLM"/>
    </source>
</evidence>
<evidence type="ECO:0000313" key="1">
    <source>
        <dbReference type="EMBL" id="GAA1686139.1"/>
    </source>
</evidence>
<reference evidence="1 2" key="1">
    <citation type="journal article" date="2019" name="Int. J. Syst. Evol. Microbiol.">
        <title>The Global Catalogue of Microorganisms (GCM) 10K type strain sequencing project: providing services to taxonomists for standard genome sequencing and annotation.</title>
        <authorList>
            <consortium name="The Broad Institute Genomics Platform"/>
            <consortium name="The Broad Institute Genome Sequencing Center for Infectious Disease"/>
            <person name="Wu L."/>
            <person name="Ma J."/>
        </authorList>
    </citation>
    <scope>NUCLEOTIDE SEQUENCE [LARGE SCALE GENOMIC DNA]</scope>
    <source>
        <strain evidence="1 2">JCM 16001</strain>
    </source>
</reference>